<evidence type="ECO:0000313" key="2">
    <source>
        <dbReference type="Proteomes" id="UP000274822"/>
    </source>
</evidence>
<reference evidence="1 2" key="1">
    <citation type="journal article" date="2018" name="New Phytol.">
        <title>Phylogenomics of Endogonaceae and evolution of mycorrhizas within Mucoromycota.</title>
        <authorList>
            <person name="Chang Y."/>
            <person name="Desiro A."/>
            <person name="Na H."/>
            <person name="Sandor L."/>
            <person name="Lipzen A."/>
            <person name="Clum A."/>
            <person name="Barry K."/>
            <person name="Grigoriev I.V."/>
            <person name="Martin F.M."/>
            <person name="Stajich J.E."/>
            <person name="Smith M.E."/>
            <person name="Bonito G."/>
            <person name="Spatafora J.W."/>
        </authorList>
    </citation>
    <scope>NUCLEOTIDE SEQUENCE [LARGE SCALE GENOMIC DNA]</scope>
    <source>
        <strain evidence="1 2">AD002</strain>
    </source>
</reference>
<keyword evidence="2" id="KW-1185">Reference proteome</keyword>
<comment type="caution">
    <text evidence="1">The sequence shown here is derived from an EMBL/GenBank/DDBJ whole genome shotgun (WGS) entry which is preliminary data.</text>
</comment>
<organism evidence="1 2">
    <name type="scientific">Jimgerdemannia flammicorona</name>
    <dbReference type="NCBI Taxonomy" id="994334"/>
    <lineage>
        <taxon>Eukaryota</taxon>
        <taxon>Fungi</taxon>
        <taxon>Fungi incertae sedis</taxon>
        <taxon>Mucoromycota</taxon>
        <taxon>Mucoromycotina</taxon>
        <taxon>Endogonomycetes</taxon>
        <taxon>Endogonales</taxon>
        <taxon>Endogonaceae</taxon>
        <taxon>Jimgerdemannia</taxon>
    </lineage>
</organism>
<dbReference type="Proteomes" id="UP000274822">
    <property type="component" value="Unassembled WGS sequence"/>
</dbReference>
<name>A0A433QMH4_9FUNG</name>
<sequence>MLQSCYWWWHDLEHIGTNGRLYIVDVMPSLKSHKSRLILFIPTIASPFHCCQPSISDLLHLPDLRRSTYALRASARGLRHIPRPAPVRRPPGLAVDDAAETARFAPRHLYPDERDEPVVVVRTVPRLVFVGWTDKIDLSTPFYPPFPRSTPKDNVMWNCQSLIDQGVIDYIQSISRLKAINYTKSLPSSRTRTFTIHALNGAKLCVYISAADKRASGYPVYCLVGVGISHGLIDSAYLRYPFPFLKPTFPSSYSSEASFGAFSFASLACLGPLESWSPTFSSRLSGVVVGRNNLQLVATLRHIQSQEILWFELPPGELSATAWETTPVEPRTIAWACLTAHGSSAPCGATSLGNPSRGCPMEEA</sequence>
<protein>
    <submittedName>
        <fullName evidence="1">Uncharacterized protein</fullName>
    </submittedName>
</protein>
<accession>A0A433QMH4</accession>
<evidence type="ECO:0000313" key="1">
    <source>
        <dbReference type="EMBL" id="RUS30967.1"/>
    </source>
</evidence>
<gene>
    <name evidence="1" type="ORF">BC938DRAFT_478701</name>
</gene>
<dbReference type="EMBL" id="RBNJ01003401">
    <property type="protein sequence ID" value="RUS30967.1"/>
    <property type="molecule type" value="Genomic_DNA"/>
</dbReference>
<dbReference type="AlphaFoldDB" id="A0A433QMH4"/>
<proteinExistence type="predicted"/>